<evidence type="ECO:0000256" key="1">
    <source>
        <dbReference type="SAM" id="MobiDB-lite"/>
    </source>
</evidence>
<organism evidence="2 3">
    <name type="scientific">Frondihabitans cladoniiphilus</name>
    <dbReference type="NCBI Taxonomy" id="715785"/>
    <lineage>
        <taxon>Bacteria</taxon>
        <taxon>Bacillati</taxon>
        <taxon>Actinomycetota</taxon>
        <taxon>Actinomycetes</taxon>
        <taxon>Micrococcales</taxon>
        <taxon>Microbacteriaceae</taxon>
        <taxon>Frondihabitans</taxon>
    </lineage>
</organism>
<evidence type="ECO:0000313" key="2">
    <source>
        <dbReference type="EMBL" id="GAA4685762.1"/>
    </source>
</evidence>
<dbReference type="EMBL" id="BAABLM010000011">
    <property type="protein sequence ID" value="GAA4685762.1"/>
    <property type="molecule type" value="Genomic_DNA"/>
</dbReference>
<keyword evidence="3" id="KW-1185">Reference proteome</keyword>
<evidence type="ECO:0000313" key="3">
    <source>
        <dbReference type="Proteomes" id="UP001501295"/>
    </source>
</evidence>
<feature type="region of interest" description="Disordered" evidence="1">
    <location>
        <begin position="112"/>
        <end position="133"/>
    </location>
</feature>
<comment type="caution">
    <text evidence="2">The sequence shown here is derived from an EMBL/GenBank/DDBJ whole genome shotgun (WGS) entry which is preliminary data.</text>
</comment>
<protein>
    <recommendedName>
        <fullName evidence="4">Lipoprotein</fullName>
    </recommendedName>
</protein>
<dbReference type="Proteomes" id="UP001501295">
    <property type="component" value="Unassembled WGS sequence"/>
</dbReference>
<proteinExistence type="predicted"/>
<gene>
    <name evidence="2" type="ORF">GCM10025780_35270</name>
</gene>
<accession>A0ABP8WAN1</accession>
<sequence>MFTFLTGDTMISTSTIRKSASLAGGAALAAVLLTGCGSITINGDGDAGTDFFGNGGFAAYSSEDYATASDATDAIKSGTLPAELPHDATDIVVATGGDRVFASWRGEQAPIDSCRTSSESVPTPPEQVAHQGTPTKIADCGDGVHQATVGDFTYYWSLGSK</sequence>
<reference evidence="3" key="1">
    <citation type="journal article" date="2019" name="Int. J. Syst. Evol. Microbiol.">
        <title>The Global Catalogue of Microorganisms (GCM) 10K type strain sequencing project: providing services to taxonomists for standard genome sequencing and annotation.</title>
        <authorList>
            <consortium name="The Broad Institute Genomics Platform"/>
            <consortium name="The Broad Institute Genome Sequencing Center for Infectious Disease"/>
            <person name="Wu L."/>
            <person name="Ma J."/>
        </authorList>
    </citation>
    <scope>NUCLEOTIDE SEQUENCE [LARGE SCALE GENOMIC DNA]</scope>
    <source>
        <strain evidence="3">JCM 18956</strain>
    </source>
</reference>
<evidence type="ECO:0008006" key="4">
    <source>
        <dbReference type="Google" id="ProtNLM"/>
    </source>
</evidence>
<name>A0ABP8WAN1_9MICO</name>